<evidence type="ECO:0000256" key="2">
    <source>
        <dbReference type="ARBA" id="ARBA00023002"/>
    </source>
</evidence>
<proteinExistence type="predicted"/>
<dbReference type="InParanoid" id="J0WX92"/>
<dbReference type="PANTHER" id="PTHR47706">
    <property type="entry name" value="NMRA-LIKE FAMILY PROTEIN"/>
    <property type="match status" value="1"/>
</dbReference>
<evidence type="ECO:0000313" key="5">
    <source>
        <dbReference type="Proteomes" id="UP000006514"/>
    </source>
</evidence>
<dbReference type="OMA" id="NHGVWDP"/>
<gene>
    <name evidence="4" type="ORF">AURDEDRAFT_115472</name>
</gene>
<dbReference type="Gene3D" id="3.40.50.720">
    <property type="entry name" value="NAD(P)-binding Rossmann-like Domain"/>
    <property type="match status" value="1"/>
</dbReference>
<name>J0WX92_AURST</name>
<keyword evidence="5" id="KW-1185">Reference proteome</keyword>
<evidence type="ECO:0000259" key="3">
    <source>
        <dbReference type="Pfam" id="PF05368"/>
    </source>
</evidence>
<reference evidence="5" key="1">
    <citation type="journal article" date="2012" name="Science">
        <title>The Paleozoic origin of enzymatic lignin decomposition reconstructed from 31 fungal genomes.</title>
        <authorList>
            <person name="Floudas D."/>
            <person name="Binder M."/>
            <person name="Riley R."/>
            <person name="Barry K."/>
            <person name="Blanchette R.A."/>
            <person name="Henrissat B."/>
            <person name="Martinez A.T."/>
            <person name="Otillar R."/>
            <person name="Spatafora J.W."/>
            <person name="Yadav J.S."/>
            <person name="Aerts A."/>
            <person name="Benoit I."/>
            <person name="Boyd A."/>
            <person name="Carlson A."/>
            <person name="Copeland A."/>
            <person name="Coutinho P.M."/>
            <person name="de Vries R.P."/>
            <person name="Ferreira P."/>
            <person name="Findley K."/>
            <person name="Foster B."/>
            <person name="Gaskell J."/>
            <person name="Glotzer D."/>
            <person name="Gorecki P."/>
            <person name="Heitman J."/>
            <person name="Hesse C."/>
            <person name="Hori C."/>
            <person name="Igarashi K."/>
            <person name="Jurgens J.A."/>
            <person name="Kallen N."/>
            <person name="Kersten P."/>
            <person name="Kohler A."/>
            <person name="Kuees U."/>
            <person name="Kumar T.K.A."/>
            <person name="Kuo A."/>
            <person name="LaButti K."/>
            <person name="Larrondo L.F."/>
            <person name="Lindquist E."/>
            <person name="Ling A."/>
            <person name="Lombard V."/>
            <person name="Lucas S."/>
            <person name="Lundell T."/>
            <person name="Martin R."/>
            <person name="McLaughlin D.J."/>
            <person name="Morgenstern I."/>
            <person name="Morin E."/>
            <person name="Murat C."/>
            <person name="Nagy L.G."/>
            <person name="Nolan M."/>
            <person name="Ohm R.A."/>
            <person name="Patyshakuliyeva A."/>
            <person name="Rokas A."/>
            <person name="Ruiz-Duenas F.J."/>
            <person name="Sabat G."/>
            <person name="Salamov A."/>
            <person name="Samejima M."/>
            <person name="Schmutz J."/>
            <person name="Slot J.C."/>
            <person name="St John F."/>
            <person name="Stenlid J."/>
            <person name="Sun H."/>
            <person name="Sun S."/>
            <person name="Syed K."/>
            <person name="Tsang A."/>
            <person name="Wiebenga A."/>
            <person name="Young D."/>
            <person name="Pisabarro A."/>
            <person name="Eastwood D.C."/>
            <person name="Martin F."/>
            <person name="Cullen D."/>
            <person name="Grigoriev I.V."/>
            <person name="Hibbett D.S."/>
        </authorList>
    </citation>
    <scope>NUCLEOTIDE SEQUENCE [LARGE SCALE GENOMIC DNA]</scope>
    <source>
        <strain evidence="5">TFB10046</strain>
    </source>
</reference>
<dbReference type="OrthoDB" id="419598at2759"/>
<evidence type="ECO:0000256" key="1">
    <source>
        <dbReference type="ARBA" id="ARBA00022857"/>
    </source>
</evidence>
<dbReference type="GO" id="GO:0016491">
    <property type="term" value="F:oxidoreductase activity"/>
    <property type="evidence" value="ECO:0007669"/>
    <property type="project" value="UniProtKB-KW"/>
</dbReference>
<dbReference type="eggNOG" id="ENOG502SNJP">
    <property type="taxonomic scope" value="Eukaryota"/>
</dbReference>
<dbReference type="PANTHER" id="PTHR47706:SF9">
    <property type="entry name" value="NMRA-LIKE DOMAIN-CONTAINING PROTEIN-RELATED"/>
    <property type="match status" value="1"/>
</dbReference>
<dbReference type="InterPro" id="IPR008030">
    <property type="entry name" value="NmrA-like"/>
</dbReference>
<accession>J0WX92</accession>
<sequence>MLVLIAGATGNLGQKLIDSLISRGHHVRVLARNPSKLDPARLAKLEGVVQSANYYDIAALDRGCAGVDAVICAYYAVPELQLEGNLLLLRAAERAGVRTFVAATWNFDWRNMALGQHESYDAYLAFRNHVELSSDIKPIYIFTAALVEVLFALPGHGYFSPENHGLWDPAAKTLDLWGTGDEVWQWTTEKDAAEFTAAIVEREDASQGGFWSVCSGENTLMEIVALYEKVKGIKVDIRRKGTVEQLREVALEARKQGTRRNYLPYIGYFYQLFALKGTWVMGELDNAKLDVEVTPLEKFLVDNPEL</sequence>
<feature type="domain" description="NmrA-like" evidence="3">
    <location>
        <begin position="2"/>
        <end position="238"/>
    </location>
</feature>
<keyword evidence="2" id="KW-0560">Oxidoreductase</keyword>
<dbReference type="Proteomes" id="UP000006514">
    <property type="component" value="Unassembled WGS sequence"/>
</dbReference>
<protein>
    <submittedName>
        <fullName evidence="4">NAD(P)-binding protein</fullName>
    </submittedName>
</protein>
<dbReference type="InterPro" id="IPR036291">
    <property type="entry name" value="NAD(P)-bd_dom_sf"/>
</dbReference>
<dbReference type="KEGG" id="adl:AURDEDRAFT_115472"/>
<evidence type="ECO:0000313" key="4">
    <source>
        <dbReference type="EMBL" id="EJD41360.1"/>
    </source>
</evidence>
<dbReference type="SUPFAM" id="SSF51735">
    <property type="entry name" value="NAD(P)-binding Rossmann-fold domains"/>
    <property type="match status" value="1"/>
</dbReference>
<dbReference type="EMBL" id="JH687793">
    <property type="protein sequence ID" value="EJD41360.1"/>
    <property type="molecule type" value="Genomic_DNA"/>
</dbReference>
<keyword evidence="1" id="KW-0521">NADP</keyword>
<dbReference type="Pfam" id="PF05368">
    <property type="entry name" value="NmrA"/>
    <property type="match status" value="1"/>
</dbReference>
<dbReference type="InterPro" id="IPR051609">
    <property type="entry name" value="NmrA/Isoflavone_reductase-like"/>
</dbReference>
<dbReference type="AlphaFoldDB" id="J0WX92"/>
<organism evidence="4 5">
    <name type="scientific">Auricularia subglabra (strain TFB-10046 / SS5)</name>
    <name type="common">White-rot fungus</name>
    <name type="synonym">Auricularia delicata (strain TFB10046)</name>
    <dbReference type="NCBI Taxonomy" id="717982"/>
    <lineage>
        <taxon>Eukaryota</taxon>
        <taxon>Fungi</taxon>
        <taxon>Dikarya</taxon>
        <taxon>Basidiomycota</taxon>
        <taxon>Agaricomycotina</taxon>
        <taxon>Agaricomycetes</taxon>
        <taxon>Auriculariales</taxon>
        <taxon>Auriculariaceae</taxon>
        <taxon>Auricularia</taxon>
    </lineage>
</organism>